<keyword evidence="1" id="KW-0732">Signal</keyword>
<evidence type="ECO:0000313" key="2">
    <source>
        <dbReference type="EMBL" id="KAK7692599.1"/>
    </source>
</evidence>
<dbReference type="AlphaFoldDB" id="A0AAW0GNE3"/>
<evidence type="ECO:0008006" key="4">
    <source>
        <dbReference type="Google" id="ProtNLM"/>
    </source>
</evidence>
<dbReference type="EMBL" id="JASBNA010000004">
    <property type="protein sequence ID" value="KAK7692599.1"/>
    <property type="molecule type" value="Genomic_DNA"/>
</dbReference>
<protein>
    <recommendedName>
        <fullName evidence="4">Secreted protein</fullName>
    </recommendedName>
</protein>
<keyword evidence="3" id="KW-1185">Reference proteome</keyword>
<sequence>MCFIASITFTASKLLLSPLIAFVTHRSALELHFGSQAFATLPIRFRPILVFYAVPHPQLSFKVLRQDAVPQVYR</sequence>
<comment type="caution">
    <text evidence="2">The sequence shown here is derived from an EMBL/GenBank/DDBJ whole genome shotgun (WGS) entry which is preliminary data.</text>
</comment>
<gene>
    <name evidence="2" type="ORF">QCA50_004231</name>
</gene>
<name>A0AAW0GNE3_9APHY</name>
<proteinExistence type="predicted"/>
<dbReference type="Proteomes" id="UP001385951">
    <property type="component" value="Unassembled WGS sequence"/>
</dbReference>
<accession>A0AAW0GNE3</accession>
<evidence type="ECO:0000256" key="1">
    <source>
        <dbReference type="SAM" id="SignalP"/>
    </source>
</evidence>
<feature type="signal peptide" evidence="1">
    <location>
        <begin position="1"/>
        <end position="21"/>
    </location>
</feature>
<feature type="chain" id="PRO_5043844315" description="Secreted protein" evidence="1">
    <location>
        <begin position="22"/>
        <end position="74"/>
    </location>
</feature>
<reference evidence="2 3" key="1">
    <citation type="submission" date="2022-09" db="EMBL/GenBank/DDBJ databases">
        <authorList>
            <person name="Palmer J.M."/>
        </authorList>
    </citation>
    <scope>NUCLEOTIDE SEQUENCE [LARGE SCALE GENOMIC DNA]</scope>
    <source>
        <strain evidence="2 3">DSM 7382</strain>
    </source>
</reference>
<evidence type="ECO:0000313" key="3">
    <source>
        <dbReference type="Proteomes" id="UP001385951"/>
    </source>
</evidence>
<organism evidence="2 3">
    <name type="scientific">Cerrena zonata</name>
    <dbReference type="NCBI Taxonomy" id="2478898"/>
    <lineage>
        <taxon>Eukaryota</taxon>
        <taxon>Fungi</taxon>
        <taxon>Dikarya</taxon>
        <taxon>Basidiomycota</taxon>
        <taxon>Agaricomycotina</taxon>
        <taxon>Agaricomycetes</taxon>
        <taxon>Polyporales</taxon>
        <taxon>Cerrenaceae</taxon>
        <taxon>Cerrena</taxon>
    </lineage>
</organism>